<accession>A0A915SCN2</accession>
<dbReference type="KEGG" id="naer:MJ1_0374"/>
<organism evidence="1 2">
    <name type="scientific">Nanobdella aerobiophila</name>
    <dbReference type="NCBI Taxonomy" id="2586965"/>
    <lineage>
        <taxon>Archaea</taxon>
        <taxon>Nanobdellota</taxon>
        <taxon>Nanobdellia</taxon>
        <taxon>Nanobdellales</taxon>
        <taxon>Nanobdellaceae</taxon>
        <taxon>Nanobdella</taxon>
    </lineage>
</organism>
<dbReference type="RefSeq" id="WP_258393564.1">
    <property type="nucleotide sequence ID" value="NZ_AP019769.1"/>
</dbReference>
<gene>
    <name evidence="1" type="ORF">MJ1_0374</name>
</gene>
<dbReference type="Proteomes" id="UP001055553">
    <property type="component" value="Chromosome"/>
</dbReference>
<dbReference type="GeneID" id="74568322"/>
<proteinExistence type="predicted"/>
<evidence type="ECO:0000313" key="2">
    <source>
        <dbReference type="Proteomes" id="UP001055553"/>
    </source>
</evidence>
<protein>
    <submittedName>
        <fullName evidence="1">Uncharacterized protein</fullName>
    </submittedName>
</protein>
<name>A0A915SCN2_9ARCH</name>
<reference evidence="2" key="1">
    <citation type="journal article" date="2022" name="Int. J. Syst. Evol. Microbiol.">
        <title>Nanobdella aerobiophila gen. nov., sp. nov., a thermoacidophilic, obligate ectosymbiotic archaeon, and proposal of Nanobdellaceae fam. nov., Nanobdellales ord. nov. and Nanobdellia class. nov.</title>
        <authorList>
            <person name="Kato S."/>
            <person name="Ogasawara A."/>
            <person name="Itoh T."/>
            <person name="Sakai H.D."/>
            <person name="Shimizu M."/>
            <person name="Yuki M."/>
            <person name="Kaneko M."/>
            <person name="Takashina T."/>
            <person name="Ohkuma M."/>
        </authorList>
    </citation>
    <scope>NUCLEOTIDE SEQUENCE [LARGE SCALE GENOMIC DNA]</scope>
    <source>
        <strain evidence="2">MJ1</strain>
    </source>
</reference>
<dbReference type="EMBL" id="AP019769">
    <property type="protein sequence ID" value="BBL45538.1"/>
    <property type="molecule type" value="Genomic_DNA"/>
</dbReference>
<keyword evidence="2" id="KW-1185">Reference proteome</keyword>
<evidence type="ECO:0000313" key="1">
    <source>
        <dbReference type="EMBL" id="BBL45538.1"/>
    </source>
</evidence>
<sequence length="480" mass="56690">MKSDSLKTILELSTKDYDIDNEDFINSIKTYYEELKDLMRVGEEIKIFGDIYNDYFRLIKELYKDNKSDKNNSINKIDRLLMDLNYIFNPDSIVSPVELDYDKEIFYLITKTTKKLRKTYNNIIDNYIYSLNQKIKTKERELDEILSKYIDVPSRVDMIESIKGTSRYIINSPLTKFIEILLNKNNKDEAINTLKSIYSSFNNINYSNLHDIKIDKNLDNIISSSSSISTIMRFFYLITLGILEFVDQKLIEYSNESYARFIKEKYGLDITLDKKSIVDQISESFLKAIFILPESQENIDRSSMYTKLDKRLLDRYYMDLEKLYNKIPELKNLPEYSNIENLIKDIISLEYFKNLVEEFNDRTFLSISLGYISSILDRNEEDKKKYIMGNIIGLIYKDLLTSGYLVDINKLSSEYSKKIMDSIKDIDSMYSTIINKEILIRSLNNYSKIIKSLYGYNVVVRNYITDAERNIIKEIIKEDE</sequence>
<dbReference type="AlphaFoldDB" id="A0A915SCN2"/>